<proteinExistence type="predicted"/>
<gene>
    <name evidence="2" type="ORF">SAMN05444391_0397</name>
</gene>
<feature type="transmembrane region" description="Helical" evidence="1">
    <location>
        <begin position="43"/>
        <end position="64"/>
    </location>
</feature>
<dbReference type="STRING" id="381751.SAMN05444391_0397"/>
<dbReference type="Proteomes" id="UP000189810">
    <property type="component" value="Chromosome I"/>
</dbReference>
<feature type="transmembrane region" description="Helical" evidence="1">
    <location>
        <begin position="116"/>
        <end position="133"/>
    </location>
</feature>
<reference evidence="2 3" key="1">
    <citation type="submission" date="2016-11" db="EMBL/GenBank/DDBJ databases">
        <authorList>
            <person name="Jaros S."/>
            <person name="Januszkiewicz K."/>
            <person name="Wedrychowicz H."/>
        </authorList>
    </citation>
    <scope>NUCLEOTIDE SEQUENCE [LARGE SCALE GENOMIC DNA]</scope>
    <source>
        <strain evidence="2 3">DSM 19557</strain>
    </source>
</reference>
<keyword evidence="1" id="KW-1133">Transmembrane helix</keyword>
<feature type="transmembrane region" description="Helical" evidence="1">
    <location>
        <begin position="12"/>
        <end position="31"/>
    </location>
</feature>
<name>A0A1M6QUC0_9AQUI</name>
<keyword evidence="1" id="KW-0472">Membrane</keyword>
<sequence length="335" mass="38412">MVGLLRRLIGEFKTVWPLIFYGFVTVLPYFASKHQLLNLEDKTVYFLVLLIFVLIDIIYVYSWVLNKPHYSFNKVALSFLSGSFPTVATVIALAIFTIYNSWLADYLKDGDIKNTVINILFLFGLPFAFLVSLPELKKIEVSRDVKPKKVYICALSLLDEKKRDELEKAIKEGASGEDLLNKFNISWTMIYESLRNHKDSLENWYLLVSNESRKQLCLFKKFIRACFDNDATAHRILKAIRVIPKEGGLDFNDFETIRDELLYVLKEIKRMGYDDEDVSVFISPGTSAVTIAFTLFAVREGVQVEYKPQGKGDKITAINVGPRDLFALNSEILLK</sequence>
<dbReference type="EMBL" id="LT670846">
    <property type="protein sequence ID" value="SHK23824.1"/>
    <property type="molecule type" value="Genomic_DNA"/>
</dbReference>
<keyword evidence="3" id="KW-1185">Reference proteome</keyword>
<accession>A0A1M6QUC0</accession>
<dbReference type="AlphaFoldDB" id="A0A1M6QUC0"/>
<keyword evidence="1" id="KW-0812">Transmembrane</keyword>
<evidence type="ECO:0000313" key="3">
    <source>
        <dbReference type="Proteomes" id="UP000189810"/>
    </source>
</evidence>
<evidence type="ECO:0000313" key="2">
    <source>
        <dbReference type="EMBL" id="SHK23824.1"/>
    </source>
</evidence>
<protein>
    <submittedName>
        <fullName evidence="2">Uncharacterized protein</fullName>
    </submittedName>
</protein>
<feature type="transmembrane region" description="Helical" evidence="1">
    <location>
        <begin position="76"/>
        <end position="96"/>
    </location>
</feature>
<organism evidence="2 3">
    <name type="scientific">Thermocrinis minervae</name>
    <dbReference type="NCBI Taxonomy" id="381751"/>
    <lineage>
        <taxon>Bacteria</taxon>
        <taxon>Pseudomonadati</taxon>
        <taxon>Aquificota</taxon>
        <taxon>Aquificia</taxon>
        <taxon>Aquificales</taxon>
        <taxon>Aquificaceae</taxon>
        <taxon>Thermocrinis</taxon>
    </lineage>
</organism>
<evidence type="ECO:0000256" key="1">
    <source>
        <dbReference type="SAM" id="Phobius"/>
    </source>
</evidence>